<proteinExistence type="predicted"/>
<gene>
    <name evidence="1" type="ORF">KDI_19720</name>
</gene>
<organism evidence="1 2">
    <name type="scientific">Dictyobacter arantiisoli</name>
    <dbReference type="NCBI Taxonomy" id="2014874"/>
    <lineage>
        <taxon>Bacteria</taxon>
        <taxon>Bacillati</taxon>
        <taxon>Chloroflexota</taxon>
        <taxon>Ktedonobacteria</taxon>
        <taxon>Ktedonobacterales</taxon>
        <taxon>Dictyobacteraceae</taxon>
        <taxon>Dictyobacter</taxon>
    </lineage>
</organism>
<dbReference type="EMBL" id="BIXY01000023">
    <property type="protein sequence ID" value="GCF08408.1"/>
    <property type="molecule type" value="Genomic_DNA"/>
</dbReference>
<accession>A0A5A5TAI5</accession>
<keyword evidence="2" id="KW-1185">Reference proteome</keyword>
<name>A0A5A5TAI5_9CHLR</name>
<sequence length="119" mass="13470">MTTLASTERPRAAANTLIDVRTINLDYHAANGTVHALNESISHVPSMKAIHYNFFMKHKIGSKSLDISHSISYDSCMSKMWHVRKEEKSYARIMGYSFQTIARTFRAGLRHLAGGWRGD</sequence>
<evidence type="ECO:0000313" key="2">
    <source>
        <dbReference type="Proteomes" id="UP000322530"/>
    </source>
</evidence>
<comment type="caution">
    <text evidence="1">The sequence shown here is derived from an EMBL/GenBank/DDBJ whole genome shotgun (WGS) entry which is preliminary data.</text>
</comment>
<evidence type="ECO:0000313" key="1">
    <source>
        <dbReference type="EMBL" id="GCF08408.1"/>
    </source>
</evidence>
<dbReference type="Proteomes" id="UP000322530">
    <property type="component" value="Unassembled WGS sequence"/>
</dbReference>
<protein>
    <submittedName>
        <fullName evidence="1">Uncharacterized protein</fullName>
    </submittedName>
</protein>
<dbReference type="AlphaFoldDB" id="A0A5A5TAI5"/>
<reference evidence="1 2" key="1">
    <citation type="submission" date="2019-01" db="EMBL/GenBank/DDBJ databases">
        <title>Draft genome sequence of Dictyobacter sp. Uno17.</title>
        <authorList>
            <person name="Wang C.M."/>
            <person name="Zheng Y."/>
            <person name="Sakai Y."/>
            <person name="Abe K."/>
            <person name="Yokota A."/>
            <person name="Yabe S."/>
        </authorList>
    </citation>
    <scope>NUCLEOTIDE SEQUENCE [LARGE SCALE GENOMIC DNA]</scope>
    <source>
        <strain evidence="1 2">Uno17</strain>
    </source>
</reference>